<comment type="caution">
    <text evidence="3">The sequence shown here is derived from an EMBL/GenBank/DDBJ whole genome shotgun (WGS) entry which is preliminary data.</text>
</comment>
<sequence length="419" mass="46450">MNKTNQLLLACAASALLAQSALADIRTTNPKKVGMSKARLERIEPAMQAFVDEQKLAGTLTLVARKGKVVHVEGVGYRDREAKAPMSEDTIFRIYSMTKPITAVAALTLWEQGKFQMNDPVSKYLPELANLKVYAGMDGENMVLEDTSKVMTIKQLFTHTAGFSYGFTQSPVDKLYQQSALFSGQIKRQDLLKEVAKLPLNHQPGSKWNYSIGTDIIGILVERLSGQTLGAYFEQHIFEPLEMDDTGFYVPEDKQNRLAQIYVINQQGQTVPMENEPLGDYLSAPEIESGGGGLVSTIEDYYTFTQMLLNGGEYQGKRILGRKTVEYMRTNHLPTSLIPFEPSSTGEGYGLAMSVTVDEQGANTMGSAGDYGWAGAASTYFRIDPKEQMIVISMTQVMPSSYFSYNKDFKNIAYQALID</sequence>
<feature type="domain" description="Beta-lactamase-related" evidence="2">
    <location>
        <begin position="46"/>
        <end position="408"/>
    </location>
</feature>
<dbReference type="Proteomes" id="UP000006320">
    <property type="component" value="Unassembled WGS sequence"/>
</dbReference>
<organism evidence="3 4">
    <name type="scientific">Paraglaciecola chathamensis S18K6</name>
    <dbReference type="NCBI Taxonomy" id="1127672"/>
    <lineage>
        <taxon>Bacteria</taxon>
        <taxon>Pseudomonadati</taxon>
        <taxon>Pseudomonadota</taxon>
        <taxon>Gammaproteobacteria</taxon>
        <taxon>Alteromonadales</taxon>
        <taxon>Alteromonadaceae</taxon>
        <taxon>Paraglaciecola</taxon>
    </lineage>
</organism>
<dbReference type="Pfam" id="PF00144">
    <property type="entry name" value="Beta-lactamase"/>
    <property type="match status" value="1"/>
</dbReference>
<evidence type="ECO:0000259" key="2">
    <source>
        <dbReference type="Pfam" id="PF00144"/>
    </source>
</evidence>
<proteinExistence type="predicted"/>
<keyword evidence="1" id="KW-0732">Signal</keyword>
<dbReference type="Gene3D" id="3.40.710.10">
    <property type="entry name" value="DD-peptidase/beta-lactamase superfamily"/>
    <property type="match status" value="1"/>
</dbReference>
<dbReference type="PANTHER" id="PTHR43283">
    <property type="entry name" value="BETA-LACTAMASE-RELATED"/>
    <property type="match status" value="1"/>
</dbReference>
<feature type="signal peptide" evidence="1">
    <location>
        <begin position="1"/>
        <end position="23"/>
    </location>
</feature>
<dbReference type="PANTHER" id="PTHR43283:SF3">
    <property type="entry name" value="BETA-LACTAMASE FAMILY PROTEIN (AFU_ORTHOLOGUE AFUA_5G07500)"/>
    <property type="match status" value="1"/>
</dbReference>
<dbReference type="AlphaFoldDB" id="A0AAV3UU83"/>
<name>A0AAV3UU83_9ALTE</name>
<accession>A0AAV3UU83</accession>
<gene>
    <name evidence="3" type="ORF">GCHA_0581</name>
</gene>
<dbReference type="InterPro" id="IPR050789">
    <property type="entry name" value="Diverse_Enzym_Activities"/>
</dbReference>
<dbReference type="RefSeq" id="WP_007984788.1">
    <property type="nucleotide sequence ID" value="NZ_BAEM01000007.1"/>
</dbReference>
<evidence type="ECO:0000313" key="4">
    <source>
        <dbReference type="Proteomes" id="UP000006320"/>
    </source>
</evidence>
<evidence type="ECO:0000256" key="1">
    <source>
        <dbReference type="SAM" id="SignalP"/>
    </source>
</evidence>
<dbReference type="EMBL" id="BAEM01000007">
    <property type="protein sequence ID" value="GAC08544.1"/>
    <property type="molecule type" value="Genomic_DNA"/>
</dbReference>
<dbReference type="InterPro" id="IPR001466">
    <property type="entry name" value="Beta-lactam-related"/>
</dbReference>
<feature type="chain" id="PRO_5043875911" evidence="1">
    <location>
        <begin position="24"/>
        <end position="419"/>
    </location>
</feature>
<evidence type="ECO:0000313" key="3">
    <source>
        <dbReference type="EMBL" id="GAC08544.1"/>
    </source>
</evidence>
<dbReference type="SUPFAM" id="SSF56601">
    <property type="entry name" value="beta-lactamase/transpeptidase-like"/>
    <property type="match status" value="1"/>
</dbReference>
<protein>
    <submittedName>
        <fullName evidence="3">Beta-lactamase</fullName>
    </submittedName>
</protein>
<dbReference type="InterPro" id="IPR012338">
    <property type="entry name" value="Beta-lactam/transpept-like"/>
</dbReference>
<reference evidence="3 4" key="1">
    <citation type="journal article" date="2017" name="Antonie Van Leeuwenhoek">
        <title>Rhizobium rhizosphaerae sp. nov., a novel species isolated from rice rhizosphere.</title>
        <authorList>
            <person name="Zhao J.J."/>
            <person name="Zhang J."/>
            <person name="Zhang R.J."/>
            <person name="Zhang C.W."/>
            <person name="Yin H.Q."/>
            <person name="Zhang X.X."/>
        </authorList>
    </citation>
    <scope>NUCLEOTIDE SEQUENCE [LARGE SCALE GENOMIC DNA]</scope>
    <source>
        <strain evidence="3 4">S18K6</strain>
    </source>
</reference>